<evidence type="ECO:0008006" key="2">
    <source>
        <dbReference type="Google" id="ProtNLM"/>
    </source>
</evidence>
<feature type="non-terminal residue" evidence="1">
    <location>
        <position position="137"/>
    </location>
</feature>
<dbReference type="EMBL" id="DQWQ01000067">
    <property type="protein sequence ID" value="HDD35449.1"/>
    <property type="molecule type" value="Genomic_DNA"/>
</dbReference>
<reference evidence="1" key="1">
    <citation type="journal article" date="2020" name="mSystems">
        <title>Genome- and Community-Level Interaction Insights into Carbon Utilization and Element Cycling Functions of Hydrothermarchaeota in Hydrothermal Sediment.</title>
        <authorList>
            <person name="Zhou Z."/>
            <person name="Liu Y."/>
            <person name="Xu W."/>
            <person name="Pan J."/>
            <person name="Luo Z.H."/>
            <person name="Li M."/>
        </authorList>
    </citation>
    <scope>NUCLEOTIDE SEQUENCE [LARGE SCALE GENOMIC DNA]</scope>
    <source>
        <strain evidence="1">HyVt-113</strain>
    </source>
</reference>
<organism evidence="1">
    <name type="scientific">Desulfofervidus auxilii</name>
    <dbReference type="NCBI Taxonomy" id="1621989"/>
    <lineage>
        <taxon>Bacteria</taxon>
        <taxon>Pseudomonadati</taxon>
        <taxon>Thermodesulfobacteriota</taxon>
        <taxon>Candidatus Desulfofervidia</taxon>
        <taxon>Candidatus Desulfofervidales</taxon>
        <taxon>Candidatus Desulfofervidaceae</taxon>
        <taxon>Candidatus Desulfofervidus</taxon>
    </lineage>
</organism>
<protein>
    <recommendedName>
        <fullName evidence="2">DUF3568 family protein</fullName>
    </recommendedName>
</protein>
<name>A0A7V0I9Z1_DESA2</name>
<evidence type="ECO:0000313" key="1">
    <source>
        <dbReference type="EMBL" id="HDD35449.1"/>
    </source>
</evidence>
<proteinExistence type="predicted"/>
<accession>A0A7V0I9Z1</accession>
<dbReference type="Proteomes" id="UP000885706">
    <property type="component" value="Unassembled WGS sequence"/>
</dbReference>
<sequence length="137" mass="15182">MLRKILAYIAVLFLLLNNLGCGFLIGAGIGGGAGYAGYKSIKRDKKKPESIANIEGIKKRAYETRVYEAGYEEAWEAVMTFFQDINIVPSFTDKETGLIKAETANATFSAYIKSLDPSHVSVRLLAVDKKGKRIWKE</sequence>
<comment type="caution">
    <text evidence="1">The sequence shown here is derived from an EMBL/GenBank/DDBJ whole genome shotgun (WGS) entry which is preliminary data.</text>
</comment>
<dbReference type="AlphaFoldDB" id="A0A7V0I9Z1"/>
<gene>
    <name evidence="1" type="ORF">ENF30_01475</name>
</gene>